<sequence length="362" mass="39076">MLKFFRRLFRRWTRASRTGARPPRGQARKPTAGTGRPGRGPKTVLAPETGPTAKTGLAPKTAQASKTMPATETTPAPKIAAAALPPAPDPDTFPAFLQPAFAAPAPRPAPMQGPEMPAPPEVTVDEIEALIAPLRSVPAGHRLVRFGPHGDGGYILPDDLDGVIGCLGLGVGRNIDFEFEIAERGIPVTLADGTVAGLPRIHPGFRFVARNVGRVDNDREVTIARLAADGFPKTGDLILKMDIEGGEFAAIEALPDDVLARFRIITLEVHWLTRILMQNRIGAYRRFFDRLTAGHAVVHLHPNNAGPVHALGAYEIPRLMEFTFLRRDRLGDGDFGPPPPDAPNIASRPPLALPACWRRTPD</sequence>
<dbReference type="RefSeq" id="WP_261969055.1">
    <property type="nucleotide sequence ID" value="NZ_JAHHZF010000006.1"/>
</dbReference>
<comment type="caution">
    <text evidence="3">The sequence shown here is derived from an EMBL/GenBank/DDBJ whole genome shotgun (WGS) entry which is preliminary data.</text>
</comment>
<evidence type="ECO:0000313" key="3">
    <source>
        <dbReference type="EMBL" id="MBT9290456.1"/>
    </source>
</evidence>
<dbReference type="Proteomes" id="UP000766595">
    <property type="component" value="Unassembled WGS sequence"/>
</dbReference>
<dbReference type="EMBL" id="JAHHZF010000006">
    <property type="protein sequence ID" value="MBT9290456.1"/>
    <property type="molecule type" value="Genomic_DNA"/>
</dbReference>
<feature type="region of interest" description="Disordered" evidence="1">
    <location>
        <begin position="13"/>
        <end position="70"/>
    </location>
</feature>
<organism evidence="3 4">
    <name type="scientific">Prosthecodimorpha staleyi</name>
    <dbReference type="NCBI Taxonomy" id="2840188"/>
    <lineage>
        <taxon>Bacteria</taxon>
        <taxon>Pseudomonadati</taxon>
        <taxon>Pseudomonadota</taxon>
        <taxon>Alphaproteobacteria</taxon>
        <taxon>Hyphomicrobiales</taxon>
        <taxon>Ancalomicrobiaceae</taxon>
        <taxon>Prosthecodimorpha</taxon>
    </lineage>
</organism>
<dbReference type="GO" id="GO:0032259">
    <property type="term" value="P:methylation"/>
    <property type="evidence" value="ECO:0007669"/>
    <property type="project" value="UniProtKB-KW"/>
</dbReference>
<feature type="domain" description="Methyltransferase FkbM" evidence="2">
    <location>
        <begin position="217"/>
        <end position="273"/>
    </location>
</feature>
<keyword evidence="4" id="KW-1185">Reference proteome</keyword>
<dbReference type="Pfam" id="PF05050">
    <property type="entry name" value="Methyltransf_21"/>
    <property type="match status" value="1"/>
</dbReference>
<dbReference type="GO" id="GO:0008168">
    <property type="term" value="F:methyltransferase activity"/>
    <property type="evidence" value="ECO:0007669"/>
    <property type="project" value="UniProtKB-KW"/>
</dbReference>
<name>A0A947D6G9_9HYPH</name>
<keyword evidence="3" id="KW-0808">Transferase</keyword>
<accession>A0A947D6G9</accession>
<dbReference type="InterPro" id="IPR006342">
    <property type="entry name" value="FkbM_mtfrase"/>
</dbReference>
<evidence type="ECO:0000256" key="1">
    <source>
        <dbReference type="SAM" id="MobiDB-lite"/>
    </source>
</evidence>
<keyword evidence="3" id="KW-0489">Methyltransferase</keyword>
<dbReference type="AlphaFoldDB" id="A0A947D6G9"/>
<gene>
    <name evidence="3" type="ORF">KL771_13380</name>
</gene>
<reference evidence="3 4" key="1">
    <citation type="submission" date="2021-06" db="EMBL/GenBank/DDBJ databases">
        <authorList>
            <person name="Grouzdev D.S."/>
            <person name="Koziaeva V."/>
        </authorList>
    </citation>
    <scope>NUCLEOTIDE SEQUENCE [LARGE SCALE GENOMIC DNA]</scope>
    <source>
        <strain evidence="3 4">22</strain>
    </source>
</reference>
<proteinExistence type="predicted"/>
<evidence type="ECO:0000313" key="4">
    <source>
        <dbReference type="Proteomes" id="UP000766595"/>
    </source>
</evidence>
<evidence type="ECO:0000259" key="2">
    <source>
        <dbReference type="Pfam" id="PF05050"/>
    </source>
</evidence>
<protein>
    <submittedName>
        <fullName evidence="3">FkbM family methyltransferase</fullName>
    </submittedName>
</protein>